<keyword evidence="3" id="KW-1185">Reference proteome</keyword>
<evidence type="ECO:0000259" key="1">
    <source>
        <dbReference type="Pfam" id="PF02397"/>
    </source>
</evidence>
<reference evidence="2" key="1">
    <citation type="submission" date="2021-04" db="EMBL/GenBank/DDBJ databases">
        <title>Sequencing of actinobacteria type strains.</title>
        <authorList>
            <person name="Nguyen G.-S."/>
            <person name="Wentzel A."/>
        </authorList>
    </citation>
    <scope>NUCLEOTIDE SEQUENCE</scope>
    <source>
        <strain evidence="2">DSM 42095</strain>
    </source>
</reference>
<dbReference type="EMBL" id="JAGSMN010000576">
    <property type="protein sequence ID" value="MBR7676042.1"/>
    <property type="molecule type" value="Genomic_DNA"/>
</dbReference>
<dbReference type="GO" id="GO:0016740">
    <property type="term" value="F:transferase activity"/>
    <property type="evidence" value="ECO:0007669"/>
    <property type="project" value="UniProtKB-KW"/>
</dbReference>
<gene>
    <name evidence="2" type="ORF">KDA82_24130</name>
</gene>
<dbReference type="Proteomes" id="UP000675554">
    <property type="component" value="Unassembled WGS sequence"/>
</dbReference>
<evidence type="ECO:0000313" key="2">
    <source>
        <dbReference type="EMBL" id="MBR7676042.1"/>
    </source>
</evidence>
<feature type="non-terminal residue" evidence="2">
    <location>
        <position position="1"/>
    </location>
</feature>
<proteinExistence type="predicted"/>
<feature type="domain" description="Bacterial sugar transferase" evidence="1">
    <location>
        <begin position="1"/>
        <end position="33"/>
    </location>
</feature>
<sequence>WEEAVRLDVRYVEDWSLALDTVILWKTLRAVLQGQGAY</sequence>
<organism evidence="2 3">
    <name type="scientific">Streptomyces daliensis</name>
    <dbReference type="NCBI Taxonomy" id="299421"/>
    <lineage>
        <taxon>Bacteria</taxon>
        <taxon>Bacillati</taxon>
        <taxon>Actinomycetota</taxon>
        <taxon>Actinomycetes</taxon>
        <taxon>Kitasatosporales</taxon>
        <taxon>Streptomycetaceae</taxon>
        <taxon>Streptomyces</taxon>
    </lineage>
</organism>
<comment type="caution">
    <text evidence="2">The sequence shown here is derived from an EMBL/GenBank/DDBJ whole genome shotgun (WGS) entry which is preliminary data.</text>
</comment>
<evidence type="ECO:0000313" key="3">
    <source>
        <dbReference type="Proteomes" id="UP000675554"/>
    </source>
</evidence>
<protein>
    <submittedName>
        <fullName evidence="2">Sugar transferase</fullName>
    </submittedName>
</protein>
<keyword evidence="2" id="KW-0808">Transferase</keyword>
<dbReference type="AlphaFoldDB" id="A0A8T4IY04"/>
<accession>A0A8T4IY04</accession>
<dbReference type="Pfam" id="PF02397">
    <property type="entry name" value="Bac_transf"/>
    <property type="match status" value="1"/>
</dbReference>
<name>A0A8T4IY04_9ACTN</name>
<dbReference type="InterPro" id="IPR003362">
    <property type="entry name" value="Bact_transf"/>
</dbReference>